<organism evidence="3 4">
    <name type="scientific">Lophiotrema nucula</name>
    <dbReference type="NCBI Taxonomy" id="690887"/>
    <lineage>
        <taxon>Eukaryota</taxon>
        <taxon>Fungi</taxon>
        <taxon>Dikarya</taxon>
        <taxon>Ascomycota</taxon>
        <taxon>Pezizomycotina</taxon>
        <taxon>Dothideomycetes</taxon>
        <taxon>Pleosporomycetidae</taxon>
        <taxon>Pleosporales</taxon>
        <taxon>Lophiotremataceae</taxon>
        <taxon>Lophiotrema</taxon>
    </lineage>
</organism>
<proteinExistence type="predicted"/>
<dbReference type="PROSITE" id="PS50103">
    <property type="entry name" value="ZF_C3H1"/>
    <property type="match status" value="1"/>
</dbReference>
<protein>
    <recommendedName>
        <fullName evidence="2">C3H1-type domain-containing protein</fullName>
    </recommendedName>
</protein>
<dbReference type="PANTHER" id="PTHR37543:SF1">
    <property type="entry name" value="CCCH ZINC FINGER DNA BINDING PROTEIN (AFU_ORTHOLOGUE AFUA_5G12760)"/>
    <property type="match status" value="1"/>
</dbReference>
<accession>A0A6A5ZGS0</accession>
<gene>
    <name evidence="3" type="ORF">BDV96DRAFT_487270</name>
</gene>
<dbReference type="InterPro" id="IPR000571">
    <property type="entry name" value="Znf_CCCH"/>
</dbReference>
<dbReference type="GO" id="GO:0008270">
    <property type="term" value="F:zinc ion binding"/>
    <property type="evidence" value="ECO:0007669"/>
    <property type="project" value="UniProtKB-KW"/>
</dbReference>
<feature type="zinc finger region" description="C3H1-type" evidence="1">
    <location>
        <begin position="271"/>
        <end position="300"/>
    </location>
</feature>
<dbReference type="EMBL" id="ML977316">
    <property type="protein sequence ID" value="KAF2118679.1"/>
    <property type="molecule type" value="Genomic_DNA"/>
</dbReference>
<keyword evidence="1" id="KW-0479">Metal-binding</keyword>
<reference evidence="3" key="1">
    <citation type="journal article" date="2020" name="Stud. Mycol.">
        <title>101 Dothideomycetes genomes: a test case for predicting lifestyles and emergence of pathogens.</title>
        <authorList>
            <person name="Haridas S."/>
            <person name="Albert R."/>
            <person name="Binder M."/>
            <person name="Bloem J."/>
            <person name="Labutti K."/>
            <person name="Salamov A."/>
            <person name="Andreopoulos B."/>
            <person name="Baker S."/>
            <person name="Barry K."/>
            <person name="Bills G."/>
            <person name="Bluhm B."/>
            <person name="Cannon C."/>
            <person name="Castanera R."/>
            <person name="Culley D."/>
            <person name="Daum C."/>
            <person name="Ezra D."/>
            <person name="Gonzalez J."/>
            <person name="Henrissat B."/>
            <person name="Kuo A."/>
            <person name="Liang C."/>
            <person name="Lipzen A."/>
            <person name="Lutzoni F."/>
            <person name="Magnuson J."/>
            <person name="Mondo S."/>
            <person name="Nolan M."/>
            <person name="Ohm R."/>
            <person name="Pangilinan J."/>
            <person name="Park H.-J."/>
            <person name="Ramirez L."/>
            <person name="Alfaro M."/>
            <person name="Sun H."/>
            <person name="Tritt A."/>
            <person name="Yoshinaga Y."/>
            <person name="Zwiers L.-H."/>
            <person name="Turgeon B."/>
            <person name="Goodwin S."/>
            <person name="Spatafora J."/>
            <person name="Crous P."/>
            <person name="Grigoriev I."/>
        </authorList>
    </citation>
    <scope>NUCLEOTIDE SEQUENCE</scope>
    <source>
        <strain evidence="3">CBS 627.86</strain>
    </source>
</reference>
<keyword evidence="4" id="KW-1185">Reference proteome</keyword>
<dbReference type="InterPro" id="IPR057683">
    <property type="entry name" value="DUF7923"/>
</dbReference>
<evidence type="ECO:0000313" key="3">
    <source>
        <dbReference type="EMBL" id="KAF2118679.1"/>
    </source>
</evidence>
<evidence type="ECO:0000259" key="2">
    <source>
        <dbReference type="PROSITE" id="PS50103"/>
    </source>
</evidence>
<dbReference type="InterPro" id="IPR057654">
    <property type="entry name" value="Znf-CCCH_tandem"/>
</dbReference>
<feature type="domain" description="C3H1-type" evidence="2">
    <location>
        <begin position="271"/>
        <end position="300"/>
    </location>
</feature>
<sequence>MVHIYVSLDKLAQKLTQVGLLKGGYEFRAFAQSFSVNQPLFSIIDVGQGKERADYRIKEMLRTFSDNPTCKHIIFGGCHDQGYLLNLDQYKHDQRKAERITLLETTASARGFAELPNFKKTRFDSVFRYDPLPEHQYNSPVQAQVQAQVLAQAPAPIVSPPPGLPVRQMSKSNAVAPPAPLIENNPAVTASPTVTASKLVAQSTGSSAAADASWATVGKTGAGNGTISIASNNSNKKKKYIYYNEEGHRLDEPLPPRDRNAADAIDKRRDKAGRNFCNNWHLSNGKCNNGDFCNFQHAPKLNAGELNALRYKARSIPCKRVDCENFDCYLGHQCSFERDQGYCPFPDNCKLKETHGMDKTKYVRYDEDGNEEYARPK</sequence>
<dbReference type="Proteomes" id="UP000799770">
    <property type="component" value="Unassembled WGS sequence"/>
</dbReference>
<dbReference type="AlphaFoldDB" id="A0A6A5ZGS0"/>
<evidence type="ECO:0000256" key="1">
    <source>
        <dbReference type="PROSITE-ProRule" id="PRU00723"/>
    </source>
</evidence>
<evidence type="ECO:0000313" key="4">
    <source>
        <dbReference type="Proteomes" id="UP000799770"/>
    </source>
</evidence>
<dbReference type="Pfam" id="PF25540">
    <property type="entry name" value="DUF7923"/>
    <property type="match status" value="1"/>
</dbReference>
<keyword evidence="1" id="KW-0863">Zinc-finger</keyword>
<dbReference type="PANTHER" id="PTHR37543">
    <property type="entry name" value="CCCH ZINC FINGER DNA BINDING PROTEIN (AFU_ORTHOLOGUE AFUA_5G12760)"/>
    <property type="match status" value="1"/>
</dbReference>
<name>A0A6A5ZGS0_9PLEO</name>
<keyword evidence="1" id="KW-0862">Zinc</keyword>
<dbReference type="Pfam" id="PF25542">
    <property type="entry name" value="zf-CCCH_12"/>
    <property type="match status" value="1"/>
</dbReference>
<dbReference type="Pfam" id="PF25543">
    <property type="entry name" value="zf-CCCH_tandem"/>
    <property type="match status" value="1"/>
</dbReference>
<dbReference type="OrthoDB" id="2270193at2759"/>